<dbReference type="PROSITE" id="PS50835">
    <property type="entry name" value="IG_LIKE"/>
    <property type="match status" value="1"/>
</dbReference>
<dbReference type="PANTHER" id="PTHR11738">
    <property type="entry name" value="MHC CLASS I NK CELL RECEPTOR"/>
    <property type="match status" value="1"/>
</dbReference>
<evidence type="ECO:0000256" key="3">
    <source>
        <dbReference type="ARBA" id="ARBA00023319"/>
    </source>
</evidence>
<evidence type="ECO:0000259" key="6">
    <source>
        <dbReference type="PROSITE" id="PS50835"/>
    </source>
</evidence>
<keyword evidence="2" id="KW-1015">Disulfide bond</keyword>
<dbReference type="FunFam" id="2.60.40.10:FF:000049">
    <property type="entry name" value="Leukocyte immunoglobulin-like receptor subfamily B member 1"/>
    <property type="match status" value="1"/>
</dbReference>
<dbReference type="Ensembl" id="ENSCPOT00000032084.1">
    <property type="protein sequence ID" value="ENSCPOP00000028817.1"/>
    <property type="gene ID" value="ENSCPOG00000000212.4"/>
</dbReference>
<dbReference type="Proteomes" id="UP000005447">
    <property type="component" value="Unassembled WGS sequence"/>
</dbReference>
<evidence type="ECO:0000256" key="2">
    <source>
        <dbReference type="ARBA" id="ARBA00023157"/>
    </source>
</evidence>
<keyword evidence="8" id="KW-1185">Reference proteome</keyword>
<reference evidence="8" key="1">
    <citation type="journal article" date="2011" name="Nature">
        <title>A high-resolution map of human evolutionary constraint using 29 mammals.</title>
        <authorList>
            <person name="Lindblad-Toh K."/>
            <person name="Garber M."/>
            <person name="Zuk O."/>
            <person name="Lin M.F."/>
            <person name="Parker B.J."/>
            <person name="Washietl S."/>
            <person name="Kheradpour P."/>
            <person name="Ernst J."/>
            <person name="Jordan G."/>
            <person name="Mauceli E."/>
            <person name="Ward L.D."/>
            <person name="Lowe C.B."/>
            <person name="Holloway A.K."/>
            <person name="Clamp M."/>
            <person name="Gnerre S."/>
            <person name="Alfoldi J."/>
            <person name="Beal K."/>
            <person name="Chang J."/>
            <person name="Clawson H."/>
            <person name="Cuff J."/>
            <person name="Di Palma F."/>
            <person name="Fitzgerald S."/>
            <person name="Flicek P."/>
            <person name="Guttman M."/>
            <person name="Hubisz M.J."/>
            <person name="Jaffe D.B."/>
            <person name="Jungreis I."/>
            <person name="Kent W.J."/>
            <person name="Kostka D."/>
            <person name="Lara M."/>
            <person name="Martins A.L."/>
            <person name="Massingham T."/>
            <person name="Moltke I."/>
            <person name="Raney B.J."/>
            <person name="Rasmussen M.D."/>
            <person name="Robinson J."/>
            <person name="Stark A."/>
            <person name="Vilella A.J."/>
            <person name="Wen J."/>
            <person name="Xie X."/>
            <person name="Zody M.C."/>
            <person name="Baldwin J."/>
            <person name="Bloom T."/>
            <person name="Chin C.W."/>
            <person name="Heiman D."/>
            <person name="Nicol R."/>
            <person name="Nusbaum C."/>
            <person name="Young S."/>
            <person name="Wilkinson J."/>
            <person name="Worley K.C."/>
            <person name="Kovar C.L."/>
            <person name="Muzny D.M."/>
            <person name="Gibbs R.A."/>
            <person name="Cree A."/>
            <person name="Dihn H.H."/>
            <person name="Fowler G."/>
            <person name="Jhangiani S."/>
            <person name="Joshi V."/>
            <person name="Lee S."/>
            <person name="Lewis L.R."/>
            <person name="Nazareth L.V."/>
            <person name="Okwuonu G."/>
            <person name="Santibanez J."/>
            <person name="Warren W.C."/>
            <person name="Mardis E.R."/>
            <person name="Weinstock G.M."/>
            <person name="Wilson R.K."/>
            <person name="Delehaunty K."/>
            <person name="Dooling D."/>
            <person name="Fronik C."/>
            <person name="Fulton L."/>
            <person name="Fulton B."/>
            <person name="Graves T."/>
            <person name="Minx P."/>
            <person name="Sodergren E."/>
            <person name="Birney E."/>
            <person name="Margulies E.H."/>
            <person name="Herrero J."/>
            <person name="Green E.D."/>
            <person name="Haussler D."/>
            <person name="Siepel A."/>
            <person name="Goldman N."/>
            <person name="Pollard K.S."/>
            <person name="Pedersen J.S."/>
            <person name="Lander E.S."/>
            <person name="Kellis M."/>
        </authorList>
    </citation>
    <scope>NUCLEOTIDE SEQUENCE [LARGE SCALE GENOMIC DNA]</scope>
    <source>
        <strain evidence="8">2N</strain>
    </source>
</reference>
<evidence type="ECO:0000313" key="8">
    <source>
        <dbReference type="Proteomes" id="UP000005447"/>
    </source>
</evidence>
<dbReference type="FunCoup" id="A0A286XU47">
    <property type="interactions" value="185"/>
</dbReference>
<dbReference type="STRING" id="10141.ENSCPOP00000028817"/>
<keyword evidence="5" id="KW-0472">Membrane</keyword>
<proteinExistence type="predicted"/>
<feature type="domain" description="Ig-like" evidence="6">
    <location>
        <begin position="52"/>
        <end position="137"/>
    </location>
</feature>
<name>A0A286XU47_CAVPO</name>
<keyword evidence="1" id="KW-0732">Signal</keyword>
<dbReference type="GO" id="GO:0002764">
    <property type="term" value="P:immune response-regulating signaling pathway"/>
    <property type="evidence" value="ECO:0007669"/>
    <property type="project" value="TreeGrafter"/>
</dbReference>
<gene>
    <name evidence="7" type="primary">Lair1</name>
</gene>
<protein>
    <recommendedName>
        <fullName evidence="6">Ig-like domain-containing protein</fullName>
    </recommendedName>
</protein>
<evidence type="ECO:0000256" key="1">
    <source>
        <dbReference type="ARBA" id="ARBA00022729"/>
    </source>
</evidence>
<reference evidence="7" key="3">
    <citation type="submission" date="2025-09" db="UniProtKB">
        <authorList>
            <consortium name="Ensembl"/>
        </authorList>
    </citation>
    <scope>IDENTIFICATION</scope>
    <source>
        <strain evidence="7">2N</strain>
    </source>
</reference>
<dbReference type="InParanoid" id="A0A286XU47"/>
<dbReference type="EMBL" id="AAKN02046244">
    <property type="status" value="NOT_ANNOTATED_CDS"/>
    <property type="molecule type" value="Genomic_DNA"/>
</dbReference>
<keyword evidence="5" id="KW-0812">Transmembrane</keyword>
<dbReference type="OMA" id="CIYQIES"/>
<dbReference type="AlphaFoldDB" id="A0A286XU47"/>
<keyword evidence="3" id="KW-0393">Immunoglobulin domain</keyword>
<dbReference type="PANTHER" id="PTHR11738:SF129">
    <property type="entry name" value="LEUKOCYTE-ASSOCIATED IMMUNOGLOBULIN-LIKE RECEPTOR 1"/>
    <property type="match status" value="1"/>
</dbReference>
<feature type="region of interest" description="Disordered" evidence="4">
    <location>
        <begin position="210"/>
        <end position="233"/>
    </location>
</feature>
<evidence type="ECO:0000256" key="4">
    <source>
        <dbReference type="SAM" id="MobiDB-lite"/>
    </source>
</evidence>
<dbReference type="GO" id="GO:0005886">
    <property type="term" value="C:plasma membrane"/>
    <property type="evidence" value="ECO:0007669"/>
    <property type="project" value="TreeGrafter"/>
</dbReference>
<accession>A0A286XU47</accession>
<dbReference type="InterPro" id="IPR050412">
    <property type="entry name" value="Ig-like_Receptors_ImmuneReg"/>
</dbReference>
<dbReference type="GeneTree" id="ENSGT00940000162693"/>
<dbReference type="Gene3D" id="2.60.40.10">
    <property type="entry name" value="Immunoglobulins"/>
    <property type="match status" value="1"/>
</dbReference>
<evidence type="ECO:0000313" key="7">
    <source>
        <dbReference type="Ensembl" id="ENSCPOP00000028817.1"/>
    </source>
</evidence>
<dbReference type="SUPFAM" id="SSF48726">
    <property type="entry name" value="Immunoglobulin"/>
    <property type="match status" value="1"/>
</dbReference>
<organism evidence="7 8">
    <name type="scientific">Cavia porcellus</name>
    <name type="common">Guinea pig</name>
    <dbReference type="NCBI Taxonomy" id="10141"/>
    <lineage>
        <taxon>Eukaryota</taxon>
        <taxon>Metazoa</taxon>
        <taxon>Chordata</taxon>
        <taxon>Craniata</taxon>
        <taxon>Vertebrata</taxon>
        <taxon>Euteleostomi</taxon>
        <taxon>Mammalia</taxon>
        <taxon>Eutheria</taxon>
        <taxon>Euarchontoglires</taxon>
        <taxon>Glires</taxon>
        <taxon>Rodentia</taxon>
        <taxon>Hystricomorpha</taxon>
        <taxon>Caviidae</taxon>
        <taxon>Cavia</taxon>
    </lineage>
</organism>
<dbReference type="InterPro" id="IPR007110">
    <property type="entry name" value="Ig-like_dom"/>
</dbReference>
<dbReference type="InterPro" id="IPR036179">
    <property type="entry name" value="Ig-like_dom_sf"/>
</dbReference>
<dbReference type="VEuPathDB" id="HostDB:ENSCPOG00000000212"/>
<feature type="compositionally biased region" description="Basic and acidic residues" evidence="4">
    <location>
        <begin position="215"/>
        <end position="225"/>
    </location>
</feature>
<feature type="transmembrane region" description="Helical" evidence="5">
    <location>
        <begin position="181"/>
        <end position="203"/>
    </location>
</feature>
<keyword evidence="5" id="KW-1133">Transmembrane helix</keyword>
<sequence length="295" mass="31915">MGWFVGGCVRLSPGLCKAHQDPGQWAFSNWASLPVLCLVHGILTRQGSLSQPSISAEPGSVISRGRNVTILCQANGGFELFRLEKCSPGNGPTFKDEKNTSSFQKEARFAFTLMNPGCYVCIYQKSSTWSPRSEKLNLTVADADVTQASIPTASAVASDSTSPGATEVLVDRGPFASPGHLYVLVGVCMGFLALLLLLLLCCLHHQHQNKYRPPSCKDQEQRPQERASLAGDIPGRTAVQATADRPPQQGASTLLQGPQEVTYAQLDHRTLTQRGNREVSPQAMAEPCMYAVITR</sequence>
<dbReference type="InterPro" id="IPR013783">
    <property type="entry name" value="Ig-like_fold"/>
</dbReference>
<dbReference type="Bgee" id="ENSCPOG00000000212">
    <property type="expression patterns" value="Expressed in uterine cervix and 12 other cell types or tissues"/>
</dbReference>
<reference evidence="7" key="2">
    <citation type="submission" date="2025-08" db="UniProtKB">
        <authorList>
            <consortium name="Ensembl"/>
        </authorList>
    </citation>
    <scope>IDENTIFICATION</scope>
    <source>
        <strain evidence="7">2N</strain>
    </source>
</reference>
<evidence type="ECO:0000256" key="5">
    <source>
        <dbReference type="SAM" id="Phobius"/>
    </source>
</evidence>